<accession>A0A6A7G5T6</accession>
<reference evidence="2" key="1">
    <citation type="submission" date="2017-11" db="EMBL/GenBank/DDBJ databases">
        <title>The sensing device of the deep-sea amphipod.</title>
        <authorList>
            <person name="Kobayashi H."/>
            <person name="Nagahama T."/>
            <person name="Arai W."/>
            <person name="Sasagawa Y."/>
            <person name="Umeda M."/>
            <person name="Hayashi T."/>
            <person name="Nikaido I."/>
            <person name="Watanabe H."/>
            <person name="Oguri K."/>
            <person name="Kitazato H."/>
            <person name="Fujioka K."/>
            <person name="Kido Y."/>
            <person name="Takami H."/>
        </authorList>
    </citation>
    <scope>NUCLEOTIDE SEQUENCE</scope>
    <source>
        <tissue evidence="2">Whole body</tissue>
    </source>
</reference>
<organism evidence="2">
    <name type="scientific">Hirondellea gigas</name>
    <dbReference type="NCBI Taxonomy" id="1518452"/>
    <lineage>
        <taxon>Eukaryota</taxon>
        <taxon>Metazoa</taxon>
        <taxon>Ecdysozoa</taxon>
        <taxon>Arthropoda</taxon>
        <taxon>Crustacea</taxon>
        <taxon>Multicrustacea</taxon>
        <taxon>Malacostraca</taxon>
        <taxon>Eumalacostraca</taxon>
        <taxon>Peracarida</taxon>
        <taxon>Amphipoda</taxon>
        <taxon>Amphilochidea</taxon>
        <taxon>Lysianassida</taxon>
        <taxon>Lysianassidira</taxon>
        <taxon>Lysianassoidea</taxon>
        <taxon>Lysianassidae</taxon>
        <taxon>Hirondellea</taxon>
    </lineage>
</organism>
<dbReference type="GO" id="GO:0006276">
    <property type="term" value="P:plasmid maintenance"/>
    <property type="evidence" value="ECO:0007669"/>
    <property type="project" value="InterPro"/>
</dbReference>
<dbReference type="Pfam" id="PF02387">
    <property type="entry name" value="IncFII_repA"/>
    <property type="match status" value="1"/>
</dbReference>
<dbReference type="InterPro" id="IPR003446">
    <property type="entry name" value="Plasmid_replication_init_RepA"/>
</dbReference>
<sequence>MLRNCVMPHYNHNAHQQRANNADSVLAGCRKYTNINMARASYSRKVKNANPSYTVPDSHTARLPFIQDLVALSQSRDVTRSDVAMYTRAISEERQKQFYPDRTNAMRTLHTVFSEHVNLVTHQIKISIRNASDAAGLSTISDEEKEKVEKNKDYIPVVSISRASRAFKSMILLGWIVAPDHWQVWDKERGYWIDKYFEATPLFFEAVGITAERVEKQKKQRLAWLKKKALDSGMTAESVGRMSISQIKTEHKMEWRRAAFNRRAAEQDKKKTKARIEGKGRAEQRTEAIKQVLVLLGQDIEQLTTAQFKDLVNKEIARMRRITNTSPPLH</sequence>
<proteinExistence type="evidence at transcript level"/>
<name>A0A6A7G5T6_9CRUS</name>
<dbReference type="AlphaFoldDB" id="A0A6A7G5T6"/>
<protein>
    <submittedName>
        <fullName evidence="2">Replication associated protein RepA1</fullName>
    </submittedName>
</protein>
<dbReference type="NCBIfam" id="NF040977">
    <property type="entry name" value="RepA_IncFII_LM"/>
    <property type="match status" value="1"/>
</dbReference>
<keyword evidence="1" id="KW-0235">DNA replication</keyword>
<dbReference type="EMBL" id="IACT01007151">
    <property type="protein sequence ID" value="LAC26270.1"/>
    <property type="molecule type" value="mRNA"/>
</dbReference>
<dbReference type="GO" id="GO:0006260">
    <property type="term" value="P:DNA replication"/>
    <property type="evidence" value="ECO:0007669"/>
    <property type="project" value="UniProtKB-KW"/>
</dbReference>
<evidence type="ECO:0000313" key="2">
    <source>
        <dbReference type="EMBL" id="LAC26270.1"/>
    </source>
</evidence>
<evidence type="ECO:0000256" key="1">
    <source>
        <dbReference type="ARBA" id="ARBA00022705"/>
    </source>
</evidence>